<dbReference type="EMBL" id="CAADRP010000324">
    <property type="protein sequence ID" value="VFU26615.1"/>
    <property type="molecule type" value="Genomic_DNA"/>
</dbReference>
<gene>
    <name evidence="1" type="ORF">SVIM_LOCUS72595</name>
</gene>
<accession>A0A6N2KE03</accession>
<organism evidence="1">
    <name type="scientific">Salix viminalis</name>
    <name type="common">Common osier</name>
    <name type="synonym">Basket willow</name>
    <dbReference type="NCBI Taxonomy" id="40686"/>
    <lineage>
        <taxon>Eukaryota</taxon>
        <taxon>Viridiplantae</taxon>
        <taxon>Streptophyta</taxon>
        <taxon>Embryophyta</taxon>
        <taxon>Tracheophyta</taxon>
        <taxon>Spermatophyta</taxon>
        <taxon>Magnoliopsida</taxon>
        <taxon>eudicotyledons</taxon>
        <taxon>Gunneridae</taxon>
        <taxon>Pentapetalae</taxon>
        <taxon>rosids</taxon>
        <taxon>fabids</taxon>
        <taxon>Malpighiales</taxon>
        <taxon>Salicaceae</taxon>
        <taxon>Saliceae</taxon>
        <taxon>Salix</taxon>
    </lineage>
</organism>
<protein>
    <submittedName>
        <fullName evidence="1">Uncharacterized protein</fullName>
    </submittedName>
</protein>
<dbReference type="AlphaFoldDB" id="A0A6N2KE03"/>
<proteinExistence type="predicted"/>
<name>A0A6N2KE03_SALVM</name>
<sequence>MQSSFQARLNLHSPKYTFLRGTLEEIGMELHGISLIMMHGRDGFAPVSSLLGQTLQPNLTWDLPCQNCPERLLHNTFSYSEPSYVSHTDMVPYPQHSQFRQIVSLLERYVQGLQQWIEDKD</sequence>
<reference evidence="1" key="1">
    <citation type="submission" date="2019-03" db="EMBL/GenBank/DDBJ databases">
        <authorList>
            <person name="Mank J."/>
            <person name="Almeida P."/>
        </authorList>
    </citation>
    <scope>NUCLEOTIDE SEQUENCE</scope>
    <source>
        <strain evidence="1">78183</strain>
    </source>
</reference>
<evidence type="ECO:0000313" key="1">
    <source>
        <dbReference type="EMBL" id="VFU26615.1"/>
    </source>
</evidence>